<sequence length="256" mass="29854">MNVLQRWPDLPDPRPQQQHCRLDVVFSEGAWYHCQKHWTSRTEPWKEEFGSDTVAHLKQNLEIQSADGQAVVSRVLGVLREQTREALSRPQALVYRSRHKSASWMTWHLVLPSGAVAILRGTGPSLRWVTCYYLHAAAVEKNRRHRWKAAVRQIIRRYVPLKGEPPQWFMPSPQEDVVLRNSEGKVTGRAKNLQFITPENWGFEPELKGCPWRGRLPSWPAAEEAQGSRHSRSRPRWLKPRRRWEESADADSVRLH</sequence>
<dbReference type="EMBL" id="CP018477">
    <property type="protein sequence ID" value="ASV72813.1"/>
    <property type="molecule type" value="Genomic_DNA"/>
</dbReference>
<dbReference type="KEGG" id="ttf:THTE_0211"/>
<gene>
    <name evidence="2" type="ORF">THTE_0211</name>
</gene>
<reference evidence="2 3" key="1">
    <citation type="journal article" name="Front. Microbiol.">
        <title>Sugar Metabolism of the First Thermophilic Planctomycete Thermogutta terrifontis: Comparative Genomic and Transcriptomic Approaches.</title>
        <authorList>
            <person name="Elcheninov A.G."/>
            <person name="Menzel P."/>
            <person name="Gudbergsdottir S.R."/>
            <person name="Slesarev A.I."/>
            <person name="Kadnikov V.V."/>
            <person name="Krogh A."/>
            <person name="Bonch-Osmolovskaya E.A."/>
            <person name="Peng X."/>
            <person name="Kublanov I.V."/>
        </authorList>
    </citation>
    <scope>NUCLEOTIDE SEQUENCE [LARGE SCALE GENOMIC DNA]</scope>
    <source>
        <strain evidence="2 3">R1</strain>
    </source>
</reference>
<feature type="compositionally biased region" description="Basic residues" evidence="1">
    <location>
        <begin position="229"/>
        <end position="242"/>
    </location>
</feature>
<accession>A0A286RA37</accession>
<dbReference type="AlphaFoldDB" id="A0A286RA37"/>
<dbReference type="OrthoDB" id="9955035at2"/>
<protein>
    <submittedName>
        <fullName evidence="2">Uncharacterized protein</fullName>
    </submittedName>
</protein>
<dbReference type="Proteomes" id="UP000215086">
    <property type="component" value="Chromosome"/>
</dbReference>
<evidence type="ECO:0000313" key="3">
    <source>
        <dbReference type="Proteomes" id="UP000215086"/>
    </source>
</evidence>
<feature type="region of interest" description="Disordered" evidence="1">
    <location>
        <begin position="218"/>
        <end position="256"/>
    </location>
</feature>
<name>A0A286RA37_9BACT</name>
<evidence type="ECO:0000313" key="2">
    <source>
        <dbReference type="EMBL" id="ASV72813.1"/>
    </source>
</evidence>
<proteinExistence type="predicted"/>
<dbReference type="RefSeq" id="WP_095413629.1">
    <property type="nucleotide sequence ID" value="NZ_CP018477.1"/>
</dbReference>
<evidence type="ECO:0000256" key="1">
    <source>
        <dbReference type="SAM" id="MobiDB-lite"/>
    </source>
</evidence>
<feature type="compositionally biased region" description="Basic and acidic residues" evidence="1">
    <location>
        <begin position="243"/>
        <end position="256"/>
    </location>
</feature>
<keyword evidence="3" id="KW-1185">Reference proteome</keyword>
<organism evidence="2 3">
    <name type="scientific">Thermogutta terrifontis</name>
    <dbReference type="NCBI Taxonomy" id="1331910"/>
    <lineage>
        <taxon>Bacteria</taxon>
        <taxon>Pseudomonadati</taxon>
        <taxon>Planctomycetota</taxon>
        <taxon>Planctomycetia</taxon>
        <taxon>Pirellulales</taxon>
        <taxon>Thermoguttaceae</taxon>
        <taxon>Thermogutta</taxon>
    </lineage>
</organism>